<evidence type="ECO:0000259" key="5">
    <source>
        <dbReference type="PROSITE" id="PS50931"/>
    </source>
</evidence>
<dbReference type="Pfam" id="PF00126">
    <property type="entry name" value="HTH_1"/>
    <property type="match status" value="1"/>
</dbReference>
<dbReference type="InterPro" id="IPR058163">
    <property type="entry name" value="LysR-type_TF_proteobact-type"/>
</dbReference>
<sequence>MLKDVRYLLVFAKVVQSGSFRAAAESLDMSVSSASLYVSKLEERLGVALLYRSTRKLSLTQDGEAIFDIAQQMLQLYSENLYGYKDSHRHSGGKLKVAIPAILIRSRLVCKIVAFASREPRLQLHLQCSDHHNDIIGEGIDLAIRLGNMPNSGLKARKIFDLDRTLVGSDTFLQRHGSPTHPRDLQELPWIGLSMRPSSRTFVHPQQGSCEISYNPVSTVDNVEASYRLAVCGLGLAVPPRFLFNPDDGVRELLPEWRLPPLPAYAVWPANAPGDGPAQQLVARLCAEDTQFAACELQDA</sequence>
<dbReference type="PANTHER" id="PTHR30537">
    <property type="entry name" value="HTH-TYPE TRANSCRIPTIONAL REGULATOR"/>
    <property type="match status" value="1"/>
</dbReference>
<gene>
    <name evidence="6" type="ORF">ACFSKX_11915</name>
</gene>
<keyword evidence="3" id="KW-0238">DNA-binding</keyword>
<evidence type="ECO:0000313" key="6">
    <source>
        <dbReference type="EMBL" id="MFD2311123.1"/>
    </source>
</evidence>
<dbReference type="PROSITE" id="PS50931">
    <property type="entry name" value="HTH_LYSR"/>
    <property type="match status" value="1"/>
</dbReference>
<name>A0ABW5EC09_9GAMM</name>
<evidence type="ECO:0000256" key="1">
    <source>
        <dbReference type="ARBA" id="ARBA00009437"/>
    </source>
</evidence>
<accession>A0ABW5EC09</accession>
<evidence type="ECO:0000256" key="2">
    <source>
        <dbReference type="ARBA" id="ARBA00023015"/>
    </source>
</evidence>
<keyword evidence="7" id="KW-1185">Reference proteome</keyword>
<dbReference type="InterPro" id="IPR005119">
    <property type="entry name" value="LysR_subst-bd"/>
</dbReference>
<keyword evidence="4" id="KW-0804">Transcription</keyword>
<comment type="similarity">
    <text evidence="1">Belongs to the LysR transcriptional regulatory family.</text>
</comment>
<comment type="caution">
    <text evidence="6">The sequence shown here is derived from an EMBL/GenBank/DDBJ whole genome shotgun (WGS) entry which is preliminary data.</text>
</comment>
<dbReference type="InterPro" id="IPR036388">
    <property type="entry name" value="WH-like_DNA-bd_sf"/>
</dbReference>
<protein>
    <submittedName>
        <fullName evidence="6">LysR family transcriptional regulator</fullName>
    </submittedName>
</protein>
<feature type="domain" description="HTH lysR-type" evidence="5">
    <location>
        <begin position="1"/>
        <end position="60"/>
    </location>
</feature>
<keyword evidence="2" id="KW-0805">Transcription regulation</keyword>
<dbReference type="SUPFAM" id="SSF53850">
    <property type="entry name" value="Periplasmic binding protein-like II"/>
    <property type="match status" value="1"/>
</dbReference>
<dbReference type="Gene3D" id="3.40.190.290">
    <property type="match status" value="1"/>
</dbReference>
<dbReference type="Proteomes" id="UP001597425">
    <property type="component" value="Unassembled WGS sequence"/>
</dbReference>
<reference evidence="7" key="1">
    <citation type="journal article" date="2019" name="Int. J. Syst. Evol. Microbiol.">
        <title>The Global Catalogue of Microorganisms (GCM) 10K type strain sequencing project: providing services to taxonomists for standard genome sequencing and annotation.</title>
        <authorList>
            <consortium name="The Broad Institute Genomics Platform"/>
            <consortium name="The Broad Institute Genome Sequencing Center for Infectious Disease"/>
            <person name="Wu L."/>
            <person name="Ma J."/>
        </authorList>
    </citation>
    <scope>NUCLEOTIDE SEQUENCE [LARGE SCALE GENOMIC DNA]</scope>
    <source>
        <strain evidence="7">KCTC 12848</strain>
    </source>
</reference>
<dbReference type="Pfam" id="PF03466">
    <property type="entry name" value="LysR_substrate"/>
    <property type="match status" value="1"/>
</dbReference>
<dbReference type="PANTHER" id="PTHR30537:SF5">
    <property type="entry name" value="HTH-TYPE TRANSCRIPTIONAL ACTIVATOR TTDR-RELATED"/>
    <property type="match status" value="1"/>
</dbReference>
<dbReference type="SUPFAM" id="SSF46785">
    <property type="entry name" value="Winged helix' DNA-binding domain"/>
    <property type="match status" value="1"/>
</dbReference>
<dbReference type="InterPro" id="IPR036390">
    <property type="entry name" value="WH_DNA-bd_sf"/>
</dbReference>
<proteinExistence type="inferred from homology"/>
<dbReference type="Gene3D" id="1.10.10.10">
    <property type="entry name" value="Winged helix-like DNA-binding domain superfamily/Winged helix DNA-binding domain"/>
    <property type="match status" value="1"/>
</dbReference>
<dbReference type="RefSeq" id="WP_265721192.1">
    <property type="nucleotide sequence ID" value="NZ_JAPIVK010000009.1"/>
</dbReference>
<organism evidence="6 7">
    <name type="scientific">Microbulbifer halophilus</name>
    <dbReference type="NCBI Taxonomy" id="453963"/>
    <lineage>
        <taxon>Bacteria</taxon>
        <taxon>Pseudomonadati</taxon>
        <taxon>Pseudomonadota</taxon>
        <taxon>Gammaproteobacteria</taxon>
        <taxon>Cellvibrionales</taxon>
        <taxon>Microbulbiferaceae</taxon>
        <taxon>Microbulbifer</taxon>
    </lineage>
</organism>
<dbReference type="InterPro" id="IPR000847">
    <property type="entry name" value="LysR_HTH_N"/>
</dbReference>
<evidence type="ECO:0000313" key="7">
    <source>
        <dbReference type="Proteomes" id="UP001597425"/>
    </source>
</evidence>
<evidence type="ECO:0000256" key="4">
    <source>
        <dbReference type="ARBA" id="ARBA00023163"/>
    </source>
</evidence>
<dbReference type="CDD" id="cd08422">
    <property type="entry name" value="PBP2_CrgA_like"/>
    <property type="match status" value="1"/>
</dbReference>
<evidence type="ECO:0000256" key="3">
    <source>
        <dbReference type="ARBA" id="ARBA00023125"/>
    </source>
</evidence>
<dbReference type="EMBL" id="JBHUJD010000014">
    <property type="protein sequence ID" value="MFD2311123.1"/>
    <property type="molecule type" value="Genomic_DNA"/>
</dbReference>